<comment type="caution">
    <text evidence="1">The sequence shown here is derived from an EMBL/GenBank/DDBJ whole genome shotgun (WGS) entry which is preliminary data.</text>
</comment>
<evidence type="ECO:0000313" key="1">
    <source>
        <dbReference type="EMBL" id="KAI3769869.1"/>
    </source>
</evidence>
<organism evidence="1 2">
    <name type="scientific">Arctium lappa</name>
    <name type="common">Greater burdock</name>
    <name type="synonym">Lappa major</name>
    <dbReference type="NCBI Taxonomy" id="4217"/>
    <lineage>
        <taxon>Eukaryota</taxon>
        <taxon>Viridiplantae</taxon>
        <taxon>Streptophyta</taxon>
        <taxon>Embryophyta</taxon>
        <taxon>Tracheophyta</taxon>
        <taxon>Spermatophyta</taxon>
        <taxon>Magnoliopsida</taxon>
        <taxon>eudicotyledons</taxon>
        <taxon>Gunneridae</taxon>
        <taxon>Pentapetalae</taxon>
        <taxon>asterids</taxon>
        <taxon>campanulids</taxon>
        <taxon>Asterales</taxon>
        <taxon>Asteraceae</taxon>
        <taxon>Carduoideae</taxon>
        <taxon>Cardueae</taxon>
        <taxon>Arctiinae</taxon>
        <taxon>Arctium</taxon>
    </lineage>
</organism>
<reference evidence="2" key="1">
    <citation type="journal article" date="2022" name="Mol. Ecol. Resour.">
        <title>The genomes of chicory, endive, great burdock and yacon provide insights into Asteraceae palaeo-polyploidization history and plant inulin production.</title>
        <authorList>
            <person name="Fan W."/>
            <person name="Wang S."/>
            <person name="Wang H."/>
            <person name="Wang A."/>
            <person name="Jiang F."/>
            <person name="Liu H."/>
            <person name="Zhao H."/>
            <person name="Xu D."/>
            <person name="Zhang Y."/>
        </authorList>
    </citation>
    <scope>NUCLEOTIDE SEQUENCE [LARGE SCALE GENOMIC DNA]</scope>
    <source>
        <strain evidence="2">cv. Niubang</strain>
    </source>
</reference>
<proteinExistence type="predicted"/>
<sequence>MAIAPQSTPNNTAPLSSKWKQTKEVKIKKRLLQKKSAFSKQGVKTVNFDLASNLVVSYDPKVAASTQPPDSQAKSAAMERASEVQASLPSELPSFVKPMLPSHVTGGFWLGFPKKFCDVHLPKHDEMVVLVDEDQQEFNTKYLVDKTGLSGGWRGFSIAHKLLEGDALVFQLIEHWKFKVYIVRVNGLNEIDGALGLLNLVPFGMNCQIKTDSTNPQRAEDMHIDMHQNNIQEKGLVTYDQSGDDDSEYVDSEVSQGLRFSQSVLGFKDIKGIDDFSIVMDGLIIDSEIPKHFQIKYYDLCCSQKTYLHENLLKGLNVQLAVGMILETVTIADAIRSCKVTTTRDDFETWDKTLKAFEEVGMRVGFLRDRISKLVGLLFESEVMLEAKRNEQVKAEDEMKVMNKKLCGVKETIKNLDVEIEKLKMKGQKLEPVFLKEANAPW</sequence>
<reference evidence="1 2" key="2">
    <citation type="journal article" date="2022" name="Mol. Ecol. Resour.">
        <title>The genomes of chicory, endive, great burdock and yacon provide insights into Asteraceae paleo-polyploidization history and plant inulin production.</title>
        <authorList>
            <person name="Fan W."/>
            <person name="Wang S."/>
            <person name="Wang H."/>
            <person name="Wang A."/>
            <person name="Jiang F."/>
            <person name="Liu H."/>
            <person name="Zhao H."/>
            <person name="Xu D."/>
            <person name="Zhang Y."/>
        </authorList>
    </citation>
    <scope>NUCLEOTIDE SEQUENCE [LARGE SCALE GENOMIC DNA]</scope>
    <source>
        <strain evidence="2">cv. Niubang</strain>
    </source>
</reference>
<dbReference type="Proteomes" id="UP001055879">
    <property type="component" value="Linkage Group LG01"/>
</dbReference>
<protein>
    <submittedName>
        <fullName evidence="1">Uncharacterized protein</fullName>
    </submittedName>
</protein>
<gene>
    <name evidence="1" type="ORF">L6452_00983</name>
</gene>
<accession>A0ACB9FEW6</accession>
<evidence type="ECO:0000313" key="2">
    <source>
        <dbReference type="Proteomes" id="UP001055879"/>
    </source>
</evidence>
<keyword evidence="2" id="KW-1185">Reference proteome</keyword>
<dbReference type="EMBL" id="CM042047">
    <property type="protein sequence ID" value="KAI3769869.1"/>
    <property type="molecule type" value="Genomic_DNA"/>
</dbReference>
<name>A0ACB9FEW6_ARCLA</name>